<protein>
    <submittedName>
        <fullName evidence="2">Uncharacterized protein</fullName>
    </submittedName>
</protein>
<dbReference type="SUPFAM" id="SSF49777">
    <property type="entry name" value="PEBP-like"/>
    <property type="match status" value="1"/>
</dbReference>
<dbReference type="EnsemblPlants" id="ONIVA06G21580.1">
    <property type="protein sequence ID" value="ONIVA06G21580.1"/>
    <property type="gene ID" value="ONIVA06G21580"/>
</dbReference>
<evidence type="ECO:0000256" key="1">
    <source>
        <dbReference type="ARBA" id="ARBA00007091"/>
    </source>
</evidence>
<dbReference type="Proteomes" id="UP000006591">
    <property type="component" value="Chromosome 6"/>
</dbReference>
<dbReference type="CDD" id="cd00866">
    <property type="entry name" value="PEBP_euk"/>
    <property type="match status" value="1"/>
</dbReference>
<dbReference type="PANTHER" id="PTHR11362">
    <property type="entry name" value="PHOSPHATIDYLETHANOLAMINE-BINDING PROTEIN"/>
    <property type="match status" value="1"/>
</dbReference>
<dbReference type="InterPro" id="IPR008914">
    <property type="entry name" value="PEBP"/>
</dbReference>
<organism evidence="2">
    <name type="scientific">Oryza nivara</name>
    <name type="common">Indian wild rice</name>
    <name type="synonym">Oryza sativa f. spontanea</name>
    <dbReference type="NCBI Taxonomy" id="4536"/>
    <lineage>
        <taxon>Eukaryota</taxon>
        <taxon>Viridiplantae</taxon>
        <taxon>Streptophyta</taxon>
        <taxon>Embryophyta</taxon>
        <taxon>Tracheophyta</taxon>
        <taxon>Spermatophyta</taxon>
        <taxon>Magnoliopsida</taxon>
        <taxon>Liliopsida</taxon>
        <taxon>Poales</taxon>
        <taxon>Poaceae</taxon>
        <taxon>BOP clade</taxon>
        <taxon>Oryzoideae</taxon>
        <taxon>Oryzeae</taxon>
        <taxon>Oryzinae</taxon>
        <taxon>Oryza</taxon>
    </lineage>
</organism>
<dbReference type="HOGENOM" id="CLU_043994_6_1_1"/>
<dbReference type="AlphaFoldDB" id="A0A0E0HSA2"/>
<sequence>MCRRRTVFSPDELLPQATLGAMAHTYIISALTFSKHIMANDSLTRSHIVGDVLDQFSNSVPLTVMYDGRPVFNGKEFRSSAVSMKPRVEIGGDDFRFAYTLVMVDPDAPNPSNPTLREYLHWMVTDIPSSTDDSFGREIVTYESPSPTMGIHRIVMVLYQQLGRGTVFAPQVRQNFNLRSFARRFNLGKPVAAMYFNCQRPTGTGGRRPT</sequence>
<reference evidence="2" key="1">
    <citation type="submission" date="2015-04" db="UniProtKB">
        <authorList>
            <consortium name="EnsemblPlants"/>
        </authorList>
    </citation>
    <scope>IDENTIFICATION</scope>
    <source>
        <strain evidence="2">SL10</strain>
    </source>
</reference>
<dbReference type="Pfam" id="PF01161">
    <property type="entry name" value="PBP"/>
    <property type="match status" value="1"/>
</dbReference>
<dbReference type="InterPro" id="IPR035810">
    <property type="entry name" value="PEBP_euk"/>
</dbReference>
<dbReference type="OMA" id="REFIHWA"/>
<dbReference type="InterPro" id="IPR036610">
    <property type="entry name" value="PEBP-like_sf"/>
</dbReference>
<keyword evidence="3" id="KW-1185">Reference proteome</keyword>
<dbReference type="PROSITE" id="PS01220">
    <property type="entry name" value="PBP"/>
    <property type="match status" value="1"/>
</dbReference>
<name>A0A0E0HSA2_ORYNI</name>
<dbReference type="eggNOG" id="KOG3346">
    <property type="taxonomic scope" value="Eukaryota"/>
</dbReference>
<dbReference type="Gramene" id="ONIVA06G21580.1">
    <property type="protein sequence ID" value="ONIVA06G21580.1"/>
    <property type="gene ID" value="ONIVA06G21580"/>
</dbReference>
<reference evidence="2" key="2">
    <citation type="submission" date="2018-04" db="EMBL/GenBank/DDBJ databases">
        <title>OnivRS2 (Oryza nivara Reference Sequence Version 2).</title>
        <authorList>
            <person name="Zhang J."/>
            <person name="Kudrna D."/>
            <person name="Lee S."/>
            <person name="Talag J."/>
            <person name="Rajasekar S."/>
            <person name="Welchert J."/>
            <person name="Hsing Y.-I."/>
            <person name="Wing R.A."/>
        </authorList>
    </citation>
    <scope>NUCLEOTIDE SEQUENCE [LARGE SCALE GENOMIC DNA]</scope>
    <source>
        <strain evidence="2">SL10</strain>
    </source>
</reference>
<evidence type="ECO:0000313" key="2">
    <source>
        <dbReference type="EnsemblPlants" id="ONIVA06G21580.1"/>
    </source>
</evidence>
<evidence type="ECO:0000313" key="3">
    <source>
        <dbReference type="Proteomes" id="UP000006591"/>
    </source>
</evidence>
<proteinExistence type="inferred from homology"/>
<dbReference type="Gene3D" id="3.90.280.10">
    <property type="entry name" value="PEBP-like"/>
    <property type="match status" value="1"/>
</dbReference>
<comment type="similarity">
    <text evidence="1">Belongs to the phosphatidylethanolamine-binding protein family.</text>
</comment>
<accession>A0A0E0HSA2</accession>
<dbReference type="STRING" id="4536.A0A0E0HSA2"/>
<dbReference type="PANTHER" id="PTHR11362:SF99">
    <property type="entry name" value="OS06G0552900 PROTEIN"/>
    <property type="match status" value="1"/>
</dbReference>
<dbReference type="InterPro" id="IPR001858">
    <property type="entry name" value="Phosphatidylethanolamine-bd_CS"/>
</dbReference>